<dbReference type="AlphaFoldDB" id="A0A246FLE3"/>
<proteinExistence type="predicted"/>
<comment type="caution">
    <text evidence="1">The sequence shown here is derived from an EMBL/GenBank/DDBJ whole genome shotgun (WGS) entry which is preliminary data.</text>
</comment>
<accession>A0A246FLE3</accession>
<evidence type="ECO:0000313" key="1">
    <source>
        <dbReference type="EMBL" id="OWP63540.1"/>
    </source>
</evidence>
<keyword evidence="2" id="KW-1185">Reference proteome</keyword>
<gene>
    <name evidence="1" type="ORF">CDA63_08125</name>
</gene>
<evidence type="ECO:0000313" key="2">
    <source>
        <dbReference type="Proteomes" id="UP000197277"/>
    </source>
</evidence>
<organism evidence="1 2">
    <name type="scientific">Hymenobacter amundsenii</name>
    <dbReference type="NCBI Taxonomy" id="2006685"/>
    <lineage>
        <taxon>Bacteria</taxon>
        <taxon>Pseudomonadati</taxon>
        <taxon>Bacteroidota</taxon>
        <taxon>Cytophagia</taxon>
        <taxon>Cytophagales</taxon>
        <taxon>Hymenobacteraceae</taxon>
        <taxon>Hymenobacter</taxon>
    </lineage>
</organism>
<protein>
    <recommendedName>
        <fullName evidence="3">DUF3575 domain-containing protein</fullName>
    </recommendedName>
</protein>
<sequence>MLGLGLLSAGLAAGAHGQSVPAAPAATLPPRAWALSADFIPLLASGYHLSAERRIGQSGRQTIVFTPQFYRGPVNDLTSARHEGATDRVRGFGLAAQHRLYLGRQPEAPLAGTYLAYGLVYQHFQMQFQSFNWQQEVAPDGLFYYEHRLRDQTEVINRYGATVVVGQQLEMPGSPFFLDFFLGLGLRQAFSRATLPNKQFATTLSDYGHAGAYLPIGCRIGLRL</sequence>
<reference evidence="1 2" key="1">
    <citation type="submission" date="2017-06" db="EMBL/GenBank/DDBJ databases">
        <title>Hymenobacter amundsenii sp. nov. isolated from regoliths in Antarctica.</title>
        <authorList>
            <person name="Sedlacek I."/>
            <person name="Kralova S."/>
            <person name="Pantucek R."/>
            <person name="Svec P."/>
            <person name="Holochova P."/>
            <person name="Stankova E."/>
            <person name="Vrbovska V."/>
            <person name="Busse H.-J."/>
        </authorList>
    </citation>
    <scope>NUCLEOTIDE SEQUENCE [LARGE SCALE GENOMIC DNA]</scope>
    <source>
        <strain evidence="1 2">CCM 8682</strain>
    </source>
</reference>
<dbReference type="Proteomes" id="UP000197277">
    <property type="component" value="Unassembled WGS sequence"/>
</dbReference>
<name>A0A246FLE3_9BACT</name>
<evidence type="ECO:0008006" key="3">
    <source>
        <dbReference type="Google" id="ProtNLM"/>
    </source>
</evidence>
<dbReference type="EMBL" id="NIRR01000010">
    <property type="protein sequence ID" value="OWP63540.1"/>
    <property type="molecule type" value="Genomic_DNA"/>
</dbReference>